<evidence type="ECO:0000313" key="2">
    <source>
        <dbReference type="Proteomes" id="UP000663879"/>
    </source>
</evidence>
<keyword evidence="2" id="KW-1185">Reference proteome</keyword>
<protein>
    <submittedName>
        <fullName evidence="1">Uncharacterized protein</fullName>
    </submittedName>
</protein>
<dbReference type="OrthoDB" id="10643328at2759"/>
<evidence type="ECO:0000313" key="1">
    <source>
        <dbReference type="EMBL" id="CAF0725316.1"/>
    </source>
</evidence>
<sequence>MIYQNASWSLNYHPYALFAPNIYNKIYNKDFDDKNIETLKKNLSPEAKRKNGFSGKLNGLLRKKQNFSDTIDNLNAVDLDIQSKKEELKNNLRERLKVKINELKKANESDTGEIQIQVIIPISTTTTTTTTTKSTPKTSIEGSFNQKEYSNENKRRPIFKESIDDNRIYKRKNSIIDVLRLINRKNKKFNPYSKAKNVDSSNKRKYGFPNLLSYKKEIKAINTKNIRTSLLERLPDSNNTSNLRFRLQNGAKNPRLNTKKFGTLVIVNNNNNNNNVISGILDPIALENFLKAHRHMSIDELLNSNLVERIKEYFKLDEEQISNFLKQDNIAELKQTVPTYKIVDMRSKEETLDPLKYTYYPNGNGGVIVINNVNNNNNDNKIRRILSGEGVNINNNNSGVALNLPQEEIERLLENAIIVNNDNNNNNAN</sequence>
<accession>A0A813MKR9</accession>
<dbReference type="Proteomes" id="UP000663879">
    <property type="component" value="Unassembled WGS sequence"/>
</dbReference>
<dbReference type="AlphaFoldDB" id="A0A813MKR9"/>
<dbReference type="EMBL" id="CAJNOC010000194">
    <property type="protein sequence ID" value="CAF0725316.1"/>
    <property type="molecule type" value="Genomic_DNA"/>
</dbReference>
<organism evidence="1 2">
    <name type="scientific">Brachionus calyciflorus</name>
    <dbReference type="NCBI Taxonomy" id="104777"/>
    <lineage>
        <taxon>Eukaryota</taxon>
        <taxon>Metazoa</taxon>
        <taxon>Spiralia</taxon>
        <taxon>Gnathifera</taxon>
        <taxon>Rotifera</taxon>
        <taxon>Eurotatoria</taxon>
        <taxon>Monogononta</taxon>
        <taxon>Pseudotrocha</taxon>
        <taxon>Ploima</taxon>
        <taxon>Brachionidae</taxon>
        <taxon>Brachionus</taxon>
    </lineage>
</organism>
<proteinExistence type="predicted"/>
<gene>
    <name evidence="1" type="ORF">OXX778_LOCUS2476</name>
</gene>
<reference evidence="1" key="1">
    <citation type="submission" date="2021-02" db="EMBL/GenBank/DDBJ databases">
        <authorList>
            <person name="Nowell W R."/>
        </authorList>
    </citation>
    <scope>NUCLEOTIDE SEQUENCE</scope>
    <source>
        <strain evidence="1">Ploen Becks lab</strain>
    </source>
</reference>
<name>A0A813MKR9_9BILA</name>
<comment type="caution">
    <text evidence="1">The sequence shown here is derived from an EMBL/GenBank/DDBJ whole genome shotgun (WGS) entry which is preliminary data.</text>
</comment>